<dbReference type="EMBL" id="BPQH01000001">
    <property type="protein sequence ID" value="GJD47308.1"/>
    <property type="molecule type" value="Genomic_DNA"/>
</dbReference>
<name>A0ABQ4QPT9_9HYPH</name>
<dbReference type="Proteomes" id="UP001055167">
    <property type="component" value="Unassembled WGS sequence"/>
</dbReference>
<reference evidence="1" key="1">
    <citation type="journal article" date="2021" name="Front. Microbiol.">
        <title>Comprehensive Comparative Genomics and Phenotyping of Methylobacterium Species.</title>
        <authorList>
            <person name="Alessa O."/>
            <person name="Ogura Y."/>
            <person name="Fujitani Y."/>
            <person name="Takami H."/>
            <person name="Hayashi T."/>
            <person name="Sahin N."/>
            <person name="Tani A."/>
        </authorList>
    </citation>
    <scope>NUCLEOTIDE SEQUENCE</scope>
    <source>
        <strain evidence="1">KCTC 52305</strain>
    </source>
</reference>
<comment type="caution">
    <text evidence="1">The sequence shown here is derived from an EMBL/GenBank/DDBJ whole genome shotgun (WGS) entry which is preliminary data.</text>
</comment>
<accession>A0ABQ4QPT9</accession>
<dbReference type="RefSeq" id="WP_128561632.1">
    <property type="nucleotide sequence ID" value="NZ_BPQH01000001.1"/>
</dbReference>
<proteinExistence type="predicted"/>
<evidence type="ECO:0000313" key="2">
    <source>
        <dbReference type="Proteomes" id="UP001055167"/>
    </source>
</evidence>
<sequence length="98" mass="10444">MSDGPDGRIDRSKVLCTRAPGADVGVRPLTGRLVRRIEAILGVSLAPPPAGEEPPAPPDARHQAVELLRAFSHIRDPQTRGTLLAMVQAAAAHEDEPR</sequence>
<organism evidence="1 2">
    <name type="scientific">Methylobacterium crusticola</name>
    <dbReference type="NCBI Taxonomy" id="1697972"/>
    <lineage>
        <taxon>Bacteria</taxon>
        <taxon>Pseudomonadati</taxon>
        <taxon>Pseudomonadota</taxon>
        <taxon>Alphaproteobacteria</taxon>
        <taxon>Hyphomicrobiales</taxon>
        <taxon>Methylobacteriaceae</taxon>
        <taxon>Methylobacterium</taxon>
    </lineage>
</organism>
<keyword evidence="2" id="KW-1185">Reference proteome</keyword>
<gene>
    <name evidence="1" type="ORF">OPKNFCMD_0014</name>
</gene>
<reference evidence="1" key="2">
    <citation type="submission" date="2021-08" db="EMBL/GenBank/DDBJ databases">
        <authorList>
            <person name="Tani A."/>
            <person name="Ola A."/>
            <person name="Ogura Y."/>
            <person name="Katsura K."/>
            <person name="Hayashi T."/>
        </authorList>
    </citation>
    <scope>NUCLEOTIDE SEQUENCE</scope>
    <source>
        <strain evidence="1">KCTC 52305</strain>
    </source>
</reference>
<protein>
    <submittedName>
        <fullName evidence="1">Uncharacterized protein</fullName>
    </submittedName>
</protein>
<evidence type="ECO:0000313" key="1">
    <source>
        <dbReference type="EMBL" id="GJD47308.1"/>
    </source>
</evidence>